<dbReference type="EMBL" id="JAAC01000014">
    <property type="protein sequence ID" value="KDE65123.1"/>
    <property type="molecule type" value="Genomic_DNA"/>
</dbReference>
<sequence>MGNRKYILWMSCFLKVSCENKRNIGKKVDIFLNRLYT</sequence>
<name>A0AB73BYJ3_9FUSO</name>
<dbReference type="AlphaFoldDB" id="A0AB73BYJ3"/>
<organism evidence="1 2">
    <name type="scientific">Fusobacterium necrophorum BL</name>
    <dbReference type="NCBI Taxonomy" id="1441732"/>
    <lineage>
        <taxon>Bacteria</taxon>
        <taxon>Fusobacteriati</taxon>
        <taxon>Fusobacteriota</taxon>
        <taxon>Fusobacteriia</taxon>
        <taxon>Fusobacteriales</taxon>
        <taxon>Fusobacteriaceae</taxon>
        <taxon>Fusobacterium</taxon>
    </lineage>
</organism>
<evidence type="ECO:0008006" key="3">
    <source>
        <dbReference type="Google" id="ProtNLM"/>
    </source>
</evidence>
<comment type="caution">
    <text evidence="1">The sequence shown here is derived from an EMBL/GenBank/DDBJ whole genome shotgun (WGS) entry which is preliminary data.</text>
</comment>
<accession>A0AB73BYJ3</accession>
<reference evidence="1 2" key="1">
    <citation type="submission" date="2014-01" db="EMBL/GenBank/DDBJ databases">
        <title>Comparative genomics of Fusobacterium necrophorum wild isolates.</title>
        <authorList>
            <person name="Kittichotirat W."/>
            <person name="Bumgarner R.E."/>
            <person name="Lawrence P."/>
        </authorList>
    </citation>
    <scope>NUCLEOTIDE SEQUENCE [LARGE SCALE GENOMIC DNA]</scope>
    <source>
        <strain evidence="1 2">BL</strain>
    </source>
</reference>
<evidence type="ECO:0000313" key="2">
    <source>
        <dbReference type="Proteomes" id="UP000027473"/>
    </source>
</evidence>
<evidence type="ECO:0000313" key="1">
    <source>
        <dbReference type="EMBL" id="KDE65123.1"/>
    </source>
</evidence>
<dbReference type="Proteomes" id="UP000027473">
    <property type="component" value="Unassembled WGS sequence"/>
</dbReference>
<proteinExistence type="predicted"/>
<protein>
    <recommendedName>
        <fullName evidence="3">Lipoprotein</fullName>
    </recommendedName>
</protein>
<gene>
    <name evidence="1" type="ORF">FUSO3_01725</name>
</gene>